<evidence type="ECO:0000256" key="1">
    <source>
        <dbReference type="SAM" id="MobiDB-lite"/>
    </source>
</evidence>
<dbReference type="Gene3D" id="3.30.70.270">
    <property type="match status" value="1"/>
</dbReference>
<dbReference type="InterPro" id="IPR043128">
    <property type="entry name" value="Rev_trsase/Diguanyl_cyclase"/>
</dbReference>
<dbReference type="PANTHER" id="PTHR47331:SF1">
    <property type="entry name" value="GAG-LIKE PROTEIN"/>
    <property type="match status" value="1"/>
</dbReference>
<dbReference type="InterPro" id="IPR000477">
    <property type="entry name" value="RT_dom"/>
</dbReference>
<feature type="region of interest" description="Disordered" evidence="1">
    <location>
        <begin position="550"/>
        <end position="573"/>
    </location>
</feature>
<evidence type="ECO:0000313" key="4">
    <source>
        <dbReference type="Proteomes" id="UP000069940"/>
    </source>
</evidence>
<dbReference type="RefSeq" id="XP_062715193.1">
    <property type="nucleotide sequence ID" value="XM_062859209.1"/>
</dbReference>
<dbReference type="InterPro" id="IPR008042">
    <property type="entry name" value="Retrotrans_Pao"/>
</dbReference>
<dbReference type="Pfam" id="PF05380">
    <property type="entry name" value="Peptidase_A17"/>
    <property type="match status" value="1"/>
</dbReference>
<dbReference type="EnsemblMetazoa" id="AALFPA23_014939.R21646">
    <property type="protein sequence ID" value="AALFPA23_014939.P21646"/>
    <property type="gene ID" value="AALFPA23_014939"/>
</dbReference>
<sequence>MLVRRSREGKIGEPIAVKTNLGCTVYGGWASQDSSSTAGHTYHLCSCNEPGLTHLNQIVKDYFSMDSLVVQPSHVGRLSKDDERAMALLESRTHFNGERYETGLLWRSDEIRLPDNKAVAVRRWRCLEKRMEKDTELASILHEKNAEYRSQNYIRKLTSEELSTKYERPGKVRIVWDAAAQAYGISLNAVLLTGPDQLASLVGILYQFREHRIGVCADIREMFHQVDTNPEDQQCQRFLWRDRDEHGDPSIYVMQVMTFGASCSPATPQFVKNKNAERFEEGYPTAVAVIKKRHYVDDMVFSVETEQEAVELAESVRFIHMEGGFVNRNWVSNSPLVLSTMNGEESTEKDLNISAKVNDVFKYKICWTRFDSTLLDGSRCPTKREILRTLMTIYDPLSLIDHFLVLLKILLQEVWRANVDWNERIPENLFEKWCDWLQLLPQIETQATIETHCGGPPRDRSNCTNWSTPYENPENVSISPARRTVLDYSTLCMELLLRYRTGLIRSSAIPRAVARQAFEMYRFDGAVLHVAGVAHATCCTVIHEGVNTPGPLGGRPRGGTFVRRTPHSSWSIR</sequence>
<evidence type="ECO:0000259" key="2">
    <source>
        <dbReference type="Pfam" id="PF00078"/>
    </source>
</evidence>
<dbReference type="GeneID" id="134291452"/>
<dbReference type="SUPFAM" id="SSF56672">
    <property type="entry name" value="DNA/RNA polymerases"/>
    <property type="match status" value="1"/>
</dbReference>
<reference evidence="4" key="1">
    <citation type="journal article" date="2015" name="Proc. Natl. Acad. Sci. U.S.A.">
        <title>Genome sequence of the Asian Tiger mosquito, Aedes albopictus, reveals insights into its biology, genetics, and evolution.</title>
        <authorList>
            <person name="Chen X.G."/>
            <person name="Jiang X."/>
            <person name="Gu J."/>
            <person name="Xu M."/>
            <person name="Wu Y."/>
            <person name="Deng Y."/>
            <person name="Zhang C."/>
            <person name="Bonizzoni M."/>
            <person name="Dermauw W."/>
            <person name="Vontas J."/>
            <person name="Armbruster P."/>
            <person name="Huang X."/>
            <person name="Yang Y."/>
            <person name="Zhang H."/>
            <person name="He W."/>
            <person name="Peng H."/>
            <person name="Liu Y."/>
            <person name="Wu K."/>
            <person name="Chen J."/>
            <person name="Lirakis M."/>
            <person name="Topalis P."/>
            <person name="Van Leeuwen T."/>
            <person name="Hall A.B."/>
            <person name="Jiang X."/>
            <person name="Thorpe C."/>
            <person name="Mueller R.L."/>
            <person name="Sun C."/>
            <person name="Waterhouse R.M."/>
            <person name="Yan G."/>
            <person name="Tu Z.J."/>
            <person name="Fang X."/>
            <person name="James A.A."/>
        </authorList>
    </citation>
    <scope>NUCLEOTIDE SEQUENCE [LARGE SCALE GENOMIC DNA]</scope>
    <source>
        <strain evidence="4">Foshan</strain>
    </source>
</reference>
<name>A0ABM1Z477_AEDAL</name>
<dbReference type="PANTHER" id="PTHR47331">
    <property type="entry name" value="PHD-TYPE DOMAIN-CONTAINING PROTEIN"/>
    <property type="match status" value="1"/>
</dbReference>
<dbReference type="Pfam" id="PF00078">
    <property type="entry name" value="RVT_1"/>
    <property type="match status" value="1"/>
</dbReference>
<feature type="domain" description="Reverse transcriptase" evidence="2">
    <location>
        <begin position="202"/>
        <end position="316"/>
    </location>
</feature>
<dbReference type="InterPro" id="IPR043502">
    <property type="entry name" value="DNA/RNA_pol_sf"/>
</dbReference>
<organism evidence="3 4">
    <name type="scientific">Aedes albopictus</name>
    <name type="common">Asian tiger mosquito</name>
    <name type="synonym">Stegomyia albopicta</name>
    <dbReference type="NCBI Taxonomy" id="7160"/>
    <lineage>
        <taxon>Eukaryota</taxon>
        <taxon>Metazoa</taxon>
        <taxon>Ecdysozoa</taxon>
        <taxon>Arthropoda</taxon>
        <taxon>Hexapoda</taxon>
        <taxon>Insecta</taxon>
        <taxon>Pterygota</taxon>
        <taxon>Neoptera</taxon>
        <taxon>Endopterygota</taxon>
        <taxon>Diptera</taxon>
        <taxon>Nematocera</taxon>
        <taxon>Culicoidea</taxon>
        <taxon>Culicidae</taxon>
        <taxon>Culicinae</taxon>
        <taxon>Aedini</taxon>
        <taxon>Aedes</taxon>
        <taxon>Stegomyia</taxon>
    </lineage>
</organism>
<proteinExistence type="predicted"/>
<reference evidence="3" key="2">
    <citation type="submission" date="2025-05" db="UniProtKB">
        <authorList>
            <consortium name="EnsemblMetazoa"/>
        </authorList>
    </citation>
    <scope>IDENTIFICATION</scope>
    <source>
        <strain evidence="3">Foshan</strain>
    </source>
</reference>
<dbReference type="Proteomes" id="UP000069940">
    <property type="component" value="Unassembled WGS sequence"/>
</dbReference>
<protein>
    <recommendedName>
        <fullName evidence="2">Reverse transcriptase domain-containing protein</fullName>
    </recommendedName>
</protein>
<dbReference type="Gene3D" id="3.10.10.10">
    <property type="entry name" value="HIV Type 1 Reverse Transcriptase, subunit A, domain 1"/>
    <property type="match status" value="1"/>
</dbReference>
<accession>A0ABM1Z477</accession>
<evidence type="ECO:0000313" key="3">
    <source>
        <dbReference type="EnsemblMetazoa" id="AALFPA23_014939.P21646"/>
    </source>
</evidence>
<keyword evidence="4" id="KW-1185">Reference proteome</keyword>